<dbReference type="InterPro" id="IPR058765">
    <property type="entry name" value="NPHP4_C2-like"/>
</dbReference>
<feature type="region of interest" description="Disordered" evidence="1">
    <location>
        <begin position="734"/>
        <end position="753"/>
    </location>
</feature>
<dbReference type="Pfam" id="PF26186">
    <property type="entry name" value="NPHP4_C2_3rd"/>
    <property type="match status" value="1"/>
</dbReference>
<feature type="compositionally biased region" description="Basic and acidic residues" evidence="1">
    <location>
        <begin position="432"/>
        <end position="441"/>
    </location>
</feature>
<feature type="domain" description="NPHP4 Ig-like" evidence="5">
    <location>
        <begin position="1018"/>
        <end position="1125"/>
    </location>
</feature>
<dbReference type="CDD" id="cd23767">
    <property type="entry name" value="IQCD"/>
    <property type="match status" value="1"/>
</dbReference>
<dbReference type="EMBL" id="GBEZ01024514">
    <property type="protein sequence ID" value="JAC62480.1"/>
    <property type="molecule type" value="Transcribed_RNA"/>
</dbReference>
<dbReference type="GO" id="GO:0097730">
    <property type="term" value="C:non-motile cilium"/>
    <property type="evidence" value="ECO:0007669"/>
    <property type="project" value="InterPro"/>
</dbReference>
<evidence type="ECO:0000313" key="7">
    <source>
        <dbReference type="EMBL" id="JAC62480.1"/>
    </source>
</evidence>
<dbReference type="GO" id="GO:0005856">
    <property type="term" value="C:cytoskeleton"/>
    <property type="evidence" value="ECO:0007669"/>
    <property type="project" value="InterPro"/>
</dbReference>
<dbReference type="PANTHER" id="PTHR31043:SF3">
    <property type="entry name" value="NEPHROCYSTIN-4"/>
    <property type="match status" value="1"/>
</dbReference>
<feature type="domain" description="NPHP4 Ig-like" evidence="2">
    <location>
        <begin position="1137"/>
        <end position="1217"/>
    </location>
</feature>
<dbReference type="Pfam" id="PF26190">
    <property type="entry name" value="Ig_NPHP4_1st"/>
    <property type="match status" value="1"/>
</dbReference>
<dbReference type="PROSITE" id="PS50096">
    <property type="entry name" value="IQ"/>
    <property type="match status" value="1"/>
</dbReference>
<dbReference type="GO" id="GO:0090090">
    <property type="term" value="P:negative regulation of canonical Wnt signaling pathway"/>
    <property type="evidence" value="ECO:0007669"/>
    <property type="project" value="InterPro"/>
</dbReference>
<protein>
    <submittedName>
        <fullName evidence="7">Nephrocystin-4</fullName>
    </submittedName>
</protein>
<evidence type="ECO:0000256" key="1">
    <source>
        <dbReference type="SAM" id="MobiDB-lite"/>
    </source>
</evidence>
<evidence type="ECO:0000259" key="5">
    <source>
        <dbReference type="Pfam" id="PF26189"/>
    </source>
</evidence>
<dbReference type="PANTHER" id="PTHR31043">
    <property type="entry name" value="NEPHROCYSTIN-4"/>
    <property type="match status" value="1"/>
</dbReference>
<feature type="domain" description="NPHP4 C2-like" evidence="3">
    <location>
        <begin position="502"/>
        <end position="692"/>
    </location>
</feature>
<dbReference type="InterPro" id="IPR058685">
    <property type="entry name" value="Ig_NPHP4_4th"/>
</dbReference>
<proteinExistence type="predicted"/>
<dbReference type="InterPro" id="IPR058686">
    <property type="entry name" value="Ig_NPHP4_3rd"/>
</dbReference>
<dbReference type="InterPro" id="IPR058688">
    <property type="entry name" value="Ig_NPHP4_2nd"/>
</dbReference>
<feature type="region of interest" description="Disordered" evidence="1">
    <location>
        <begin position="432"/>
        <end position="464"/>
    </location>
</feature>
<reference evidence="7" key="1">
    <citation type="submission" date="2014-05" db="EMBL/GenBank/DDBJ databases">
        <title>The transcriptome of the halophilic microalga Tetraselmis sp. GSL018 isolated from the Great Salt Lake, Utah.</title>
        <authorList>
            <person name="Jinkerson R.E."/>
            <person name="D'Adamo S."/>
            <person name="Posewitz M.C."/>
        </authorList>
    </citation>
    <scope>NUCLEOTIDE SEQUENCE</scope>
    <source>
        <strain evidence="7">GSL018</strain>
    </source>
</reference>
<accession>A0A061QVI8</accession>
<dbReference type="InterPro" id="IPR029775">
    <property type="entry name" value="NPHP4"/>
</dbReference>
<evidence type="ECO:0000259" key="2">
    <source>
        <dbReference type="Pfam" id="PF26015"/>
    </source>
</evidence>
<dbReference type="InterPro" id="IPR058687">
    <property type="entry name" value="Ig_NPHP4_1st"/>
</dbReference>
<evidence type="ECO:0000259" key="6">
    <source>
        <dbReference type="Pfam" id="PF26190"/>
    </source>
</evidence>
<evidence type="ECO:0000259" key="3">
    <source>
        <dbReference type="Pfam" id="PF26186"/>
    </source>
</evidence>
<feature type="domain" description="NPHP4 Ig-like" evidence="4">
    <location>
        <begin position="1224"/>
        <end position="1315"/>
    </location>
</feature>
<organism evidence="7">
    <name type="scientific">Tetraselmis sp. GSL018</name>
    <dbReference type="NCBI Taxonomy" id="582737"/>
    <lineage>
        <taxon>Eukaryota</taxon>
        <taxon>Viridiplantae</taxon>
        <taxon>Chlorophyta</taxon>
        <taxon>core chlorophytes</taxon>
        <taxon>Chlorodendrophyceae</taxon>
        <taxon>Chlorodendrales</taxon>
        <taxon>Chlorodendraceae</taxon>
        <taxon>Tetraselmis</taxon>
    </lineage>
</organism>
<name>A0A061QVI8_9CHLO</name>
<evidence type="ECO:0000259" key="4">
    <source>
        <dbReference type="Pfam" id="PF26187"/>
    </source>
</evidence>
<dbReference type="Pfam" id="PF26187">
    <property type="entry name" value="Ig_NPHP4_4th"/>
    <property type="match status" value="1"/>
</dbReference>
<dbReference type="Pfam" id="PF26015">
    <property type="entry name" value="Ig_NPH4_3rd"/>
    <property type="match status" value="1"/>
</dbReference>
<sequence length="1320" mass="147503">MPLGSSRLSYQFNAYPALLPIAPLLPENCLVTYTSLIPGLQRFNQHGILSTMPKRTINTLARPLPAPTFAVSLGNVFVQLPPHLHDVLSQYDMSELMTCKPPQMSEFELHLYVHNGRCIVGPEVTSSRVRIVNVAPHTYVLEGDEPLELDWLPGDMNIVLILEVIYTGPQMVRPQMLGSDPYKRQIVIGWAPIFPFKRISPLDGTEVNVGSFKANLRSGPGYWVREAPLLDLRGVMAKNGFSVQGPMQVHFSIGLSGRSPIPPPLPLRVYPVENARGLSISHGGDAGGAMDAEARGKLDGSWEVGSEDEDELPAIGRTASPTQEAKAARMSLPDVSFLATSQQALTLLSQQDRLTRLAETMQRQLDQMSTAITDLKRGQTSIQDFGQAGGPAADASRRKALRRQQEQAAATIQRFYRQHCQRRKLSQRRKEVDFARYRDLPTAEPGDPSRFAGGGTGPAPPPRWLRARLHDAGATDALPPEVRSLLQQRAAPDTYSGPIDLDIEARDPRILSDCVFQFLAYRPAPSLNSPSRMRHLYFTFHFFDFPPAISDLARLKAAGDESSKFYFLYRQAQLESAGVYPGLLIKYAVGDPSAGQAAAHAQRMQFCRYLAAKSLSIDLWDGDSLLQVGTCSVDLRTLLRQGRDFAEALVEVPVHDPQEAVPEVFQRNRREQACPGSIGARGFLLVRLINIGRSFEDCEENTTNRCGQLKATSYRANRVRVKAVPDKGGIVARELALPSTPPKGQHRRITDDEENKWCESARFSSSVTQAWGTNRRSSQGPEIRRELQEIEARKLARQARLKELKANRRPHEAQANNPVEVREQLLADLDASRRRVRRDFIRRQLWRNLSTKRRITPAFGEAVFFEHDFFNPQDSEVVFQLHISHPNELTVVKDSQEWKGLRSNCYHSVNGGGVSSETPTLESDVLDNDRLYLGGREKLAVPFRFQCYRPPSFMLNAEQTGRGSLVRSSTMRALRQSAAHLEDSYTITVEMRAVGEERPVSILEVEVSPRGLVVDRTFRFNQPERERFRQVIRVPLLPGATPLLRGADFEDAGAEASSSGRQLNVSCSDEQVVCICHASHPGGENDEVVIKFKSGPAPDSRQFFVSVYRDRWCCRPLETWQVFIHSLKRVDLSAVIGQTCEGSVVVRGQGISRRVRCYSSHPDELQLAPDSFTLVGNALSEVRLLFRPVASGKLDALAHIVDTETRELVQALIVSTDSRAPLISKTFEVEMLAGATVNKKITYTNPYQTERVFFLRASQPWLVRFRPDRLDLPAGARRAIGLTFDGREAATGSQDVLIFINDEDDKNEECFKVKIRVVDN</sequence>
<feature type="region of interest" description="Disordered" evidence="1">
    <location>
        <begin position="384"/>
        <end position="406"/>
    </location>
</feature>
<gene>
    <name evidence="7" type="primary">NPHP4</name>
    <name evidence="7" type="ORF">TSPGSL018_23250</name>
</gene>
<dbReference type="Pfam" id="PF26189">
    <property type="entry name" value="Ig_NPHP4_2nd"/>
    <property type="match status" value="1"/>
</dbReference>
<feature type="domain" description="NPHP4 Ig-like" evidence="6">
    <location>
        <begin position="851"/>
        <end position="1009"/>
    </location>
</feature>